<reference evidence="3" key="1">
    <citation type="journal article" date="2019" name="Int. J. Syst. Evol. Microbiol.">
        <title>The Global Catalogue of Microorganisms (GCM) 10K type strain sequencing project: providing services to taxonomists for standard genome sequencing and annotation.</title>
        <authorList>
            <consortium name="The Broad Institute Genomics Platform"/>
            <consortium name="The Broad Institute Genome Sequencing Center for Infectious Disease"/>
            <person name="Wu L."/>
            <person name="Ma J."/>
        </authorList>
    </citation>
    <scope>NUCLEOTIDE SEQUENCE [LARGE SCALE GENOMIC DNA]</scope>
    <source>
        <strain evidence="3">JCM 17440</strain>
    </source>
</reference>
<feature type="region of interest" description="Disordered" evidence="1">
    <location>
        <begin position="1"/>
        <end position="40"/>
    </location>
</feature>
<name>A0ABP8BVY8_9ACTN</name>
<feature type="compositionally biased region" description="Basic residues" evidence="1">
    <location>
        <begin position="9"/>
        <end position="30"/>
    </location>
</feature>
<comment type="caution">
    <text evidence="2">The sequence shown here is derived from an EMBL/GenBank/DDBJ whole genome shotgun (WGS) entry which is preliminary data.</text>
</comment>
<evidence type="ECO:0000313" key="2">
    <source>
        <dbReference type="EMBL" id="GAA4227875.1"/>
    </source>
</evidence>
<dbReference type="Proteomes" id="UP001501710">
    <property type="component" value="Unassembled WGS sequence"/>
</dbReference>
<sequence>MTTIASKTPRGKAGKAHKRKVAIRGPRQGRPRPQPLPVAPPLDARELVREFTEVAAKLIGERGPAPLAKEQVSAIVRQAVFAALRDRKRHHAQIIELDRLVRRETSNRRLRERLPGWLARTDLSRVDVLDSTTKDLFTVLNPDDGGDCVRVVHPAYVDTGTGALVQSGQLRIGDHDLHAKKSWCVLLEELTAGAEEVTGSAEGD</sequence>
<keyword evidence="3" id="KW-1185">Reference proteome</keyword>
<evidence type="ECO:0000313" key="3">
    <source>
        <dbReference type="Proteomes" id="UP001501710"/>
    </source>
</evidence>
<organism evidence="2 3">
    <name type="scientific">Actinomadura meridiana</name>
    <dbReference type="NCBI Taxonomy" id="559626"/>
    <lineage>
        <taxon>Bacteria</taxon>
        <taxon>Bacillati</taxon>
        <taxon>Actinomycetota</taxon>
        <taxon>Actinomycetes</taxon>
        <taxon>Streptosporangiales</taxon>
        <taxon>Thermomonosporaceae</taxon>
        <taxon>Actinomadura</taxon>
    </lineage>
</organism>
<protein>
    <submittedName>
        <fullName evidence="2">Uncharacterized protein</fullName>
    </submittedName>
</protein>
<evidence type="ECO:0000256" key="1">
    <source>
        <dbReference type="SAM" id="MobiDB-lite"/>
    </source>
</evidence>
<proteinExistence type="predicted"/>
<gene>
    <name evidence="2" type="ORF">GCM10022254_16630</name>
</gene>
<accession>A0ABP8BVY8</accession>
<dbReference type="EMBL" id="BAABAS010000004">
    <property type="protein sequence ID" value="GAA4227875.1"/>
    <property type="molecule type" value="Genomic_DNA"/>
</dbReference>